<evidence type="ECO:0000313" key="2">
    <source>
        <dbReference type="EMBL" id="MBP1041255.1"/>
    </source>
</evidence>
<dbReference type="RefSeq" id="WP_209527026.1">
    <property type="nucleotide sequence ID" value="NZ_JAEEGA010000005.1"/>
</dbReference>
<feature type="transmembrane region" description="Helical" evidence="1">
    <location>
        <begin position="236"/>
        <end position="259"/>
    </location>
</feature>
<proteinExistence type="predicted"/>
<reference evidence="2" key="1">
    <citation type="submission" date="2020-12" db="EMBL/GenBank/DDBJ databases">
        <title>Vagococcus allomyrinae sp. nov. and Enterococcus lavae sp. nov., isolated from the larvae of Allomyrina dichotoma.</title>
        <authorList>
            <person name="Lee S.D."/>
        </authorList>
    </citation>
    <scope>NUCLEOTIDE SEQUENCE</scope>
    <source>
        <strain evidence="2">BWB3-3</strain>
    </source>
</reference>
<dbReference type="Gene3D" id="1.20.120.20">
    <property type="entry name" value="Apolipoprotein"/>
    <property type="match status" value="2"/>
</dbReference>
<dbReference type="AlphaFoldDB" id="A0A940P579"/>
<feature type="transmembrane region" description="Helical" evidence="1">
    <location>
        <begin position="193"/>
        <end position="216"/>
    </location>
</feature>
<feature type="transmembrane region" description="Helical" evidence="1">
    <location>
        <begin position="154"/>
        <end position="172"/>
    </location>
</feature>
<protein>
    <recommendedName>
        <fullName evidence="4">Phage tail tape measure protein</fullName>
    </recommendedName>
</protein>
<organism evidence="2 3">
    <name type="scientific">Vagococcus allomyrinae</name>
    <dbReference type="NCBI Taxonomy" id="2794353"/>
    <lineage>
        <taxon>Bacteria</taxon>
        <taxon>Bacillati</taxon>
        <taxon>Bacillota</taxon>
        <taxon>Bacilli</taxon>
        <taxon>Lactobacillales</taxon>
        <taxon>Enterococcaceae</taxon>
        <taxon>Vagococcus</taxon>
    </lineage>
</organism>
<keyword evidence="1" id="KW-1133">Transmembrane helix</keyword>
<dbReference type="SUPFAM" id="SSF48371">
    <property type="entry name" value="ARM repeat"/>
    <property type="match status" value="1"/>
</dbReference>
<name>A0A940P579_9ENTE</name>
<gene>
    <name evidence="2" type="ORF">I6N95_09575</name>
</gene>
<dbReference type="Proteomes" id="UP000674938">
    <property type="component" value="Unassembled WGS sequence"/>
</dbReference>
<keyword evidence="1" id="KW-0812">Transmembrane</keyword>
<evidence type="ECO:0008006" key="4">
    <source>
        <dbReference type="Google" id="ProtNLM"/>
    </source>
</evidence>
<dbReference type="EMBL" id="JAEEGA010000005">
    <property type="protein sequence ID" value="MBP1041255.1"/>
    <property type="molecule type" value="Genomic_DNA"/>
</dbReference>
<accession>A0A940P579</accession>
<keyword evidence="3" id="KW-1185">Reference proteome</keyword>
<dbReference type="InterPro" id="IPR016024">
    <property type="entry name" value="ARM-type_fold"/>
</dbReference>
<keyword evidence="1" id="KW-0472">Membrane</keyword>
<feature type="transmembrane region" description="Helical" evidence="1">
    <location>
        <begin position="280"/>
        <end position="303"/>
    </location>
</feature>
<evidence type="ECO:0000256" key="1">
    <source>
        <dbReference type="SAM" id="Phobius"/>
    </source>
</evidence>
<evidence type="ECO:0000313" key="3">
    <source>
        <dbReference type="Proteomes" id="UP000674938"/>
    </source>
</evidence>
<sequence length="532" mass="56094">MELFSVEAILSATDTNLFSRMNARAEQRAAKGGGSSGGAVDAAGKLYDQTKQLNAGLGKVSDFLSNASSVNAQLSEFAATFGFEAVGQALQQVSGFLDTAQTVGSGLGVFTQGLGQMSSGVETAQILMMEFADPNNGGFGALGSAISGLVGGPWVLLAAGIVALVAGFIYLWNTNEGFRTAVIEIWTMISETISNVITTIAAFISEVWGSIVTWWTDSNNQVRLAAENVWSAISEVISSIVTFISMIVQTVWGALTAFWTAHNETIKTVASAIWNGIKAIIEGVINGISMVIGVVLGVIQAIWQGTWNTIQTYVATILNVIATVIRTGLNIAKGIVSTVMSLISGDWSGAWNGVKETVTAAWEGVKEIVRTGIEGAYNIIAGWFNTFKDAGGNLVKMIGDGILAGVKFVTNAIDTIVGKIRDFLPFSPAKTGPLSDLDQLNFGGTIATGIYAGEAQIKRAMDSILSTPSLSELDKTLNSSNQQTIHAKSELLLTPNKQSAVFTVNLGNQQFRAFVDDISQAIGGNTELNLAF</sequence>
<comment type="caution">
    <text evidence="2">The sequence shown here is derived from an EMBL/GenBank/DDBJ whole genome shotgun (WGS) entry which is preliminary data.</text>
</comment>